<dbReference type="AlphaFoldDB" id="A0A9X1RCD5"/>
<accession>A0A9X1RCD5</accession>
<name>A0A9X1RCD5_9BRAD</name>
<comment type="caution">
    <text evidence="2">The sequence shown here is derived from an EMBL/GenBank/DDBJ whole genome shotgun (WGS) entry which is preliminary data.</text>
</comment>
<protein>
    <submittedName>
        <fullName evidence="2">Uncharacterized protein</fullName>
    </submittedName>
</protein>
<organism evidence="2 3">
    <name type="scientific">Bradyrhizobium zhengyangense</name>
    <dbReference type="NCBI Taxonomy" id="2911009"/>
    <lineage>
        <taxon>Bacteria</taxon>
        <taxon>Pseudomonadati</taxon>
        <taxon>Pseudomonadota</taxon>
        <taxon>Alphaproteobacteria</taxon>
        <taxon>Hyphomicrobiales</taxon>
        <taxon>Nitrobacteraceae</taxon>
        <taxon>Bradyrhizobium</taxon>
    </lineage>
</organism>
<keyword evidence="1" id="KW-0732">Signal</keyword>
<sequence length="451" mass="49373">MRPVRFTQLLLLPLQLLGSAYAHAGLSVDPARGEQTMQIPVPGRNAEICVVPKHLAAGRYFDKDIEIESRLCNIDEHQNSAVCPKLNSTNPGLDLYSLPQGGTPQQVEAARCNTAGAHKIAKYKLSSSCSYTPSILGYYHLSRMLGGIADVPPAVLRTFDLQNHIALGRAALAETASNSLIHQTWASLMAQLTAGANGKRRDSLLTADFTQSYGALSENPKHESFYKEFFNGGANNVARASNFRDKNPIVQMLAHNADISTLVGRSFTTENVQKMVQLKDAADLIVIDTLMNQQDRFGNIHYLTTYYYIDAADLDADGSPKLKSSKNLTPEEAAKLGAVQLKKMLLKDNDCGVAKENVANQVGLAGRIAHIDPRTYLLLQQLDAVADSAETKDFFVRELVFTADDYANIRKNLKDLATKLHQACLKGGLKLDLDLQAHFSNQTVKVTSCEP</sequence>
<dbReference type="RefSeq" id="WP_237891686.1">
    <property type="nucleotide sequence ID" value="NZ_JAKLTY010000030.1"/>
</dbReference>
<dbReference type="EMBL" id="JAKLTY010000030">
    <property type="protein sequence ID" value="MCG2631597.1"/>
    <property type="molecule type" value="Genomic_DNA"/>
</dbReference>
<reference evidence="2" key="1">
    <citation type="submission" date="2022-01" db="EMBL/GenBank/DDBJ databases">
        <title>Genome sequnece data of strain Bradyrhizobium sp. nov.</title>
        <authorList>
            <person name="Zhang J."/>
        </authorList>
    </citation>
    <scope>NUCLEOTIDE SEQUENCE</scope>
    <source>
        <strain evidence="2">WYCCWR 13023</strain>
    </source>
</reference>
<proteinExistence type="predicted"/>
<evidence type="ECO:0000256" key="1">
    <source>
        <dbReference type="SAM" id="SignalP"/>
    </source>
</evidence>
<evidence type="ECO:0000313" key="3">
    <source>
        <dbReference type="Proteomes" id="UP001139054"/>
    </source>
</evidence>
<feature type="chain" id="PRO_5040728430" evidence="1">
    <location>
        <begin position="25"/>
        <end position="451"/>
    </location>
</feature>
<feature type="signal peptide" evidence="1">
    <location>
        <begin position="1"/>
        <end position="24"/>
    </location>
</feature>
<evidence type="ECO:0000313" key="2">
    <source>
        <dbReference type="EMBL" id="MCG2631597.1"/>
    </source>
</evidence>
<dbReference type="Proteomes" id="UP001139054">
    <property type="component" value="Unassembled WGS sequence"/>
</dbReference>
<gene>
    <name evidence="2" type="ORF">L6654_33705</name>
</gene>